<dbReference type="AlphaFoldDB" id="A0A8X6Q016"/>
<feature type="compositionally biased region" description="Low complexity" evidence="1">
    <location>
        <begin position="19"/>
        <end position="28"/>
    </location>
</feature>
<gene>
    <name evidence="2" type="ORF">NPIL_644091</name>
</gene>
<reference evidence="2" key="1">
    <citation type="submission" date="2020-08" db="EMBL/GenBank/DDBJ databases">
        <title>Multicomponent nature underlies the extraordinary mechanical properties of spider dragline silk.</title>
        <authorList>
            <person name="Kono N."/>
            <person name="Nakamura H."/>
            <person name="Mori M."/>
            <person name="Yoshida Y."/>
            <person name="Ohtoshi R."/>
            <person name="Malay A.D."/>
            <person name="Moran D.A.P."/>
            <person name="Tomita M."/>
            <person name="Numata K."/>
            <person name="Arakawa K."/>
        </authorList>
    </citation>
    <scope>NUCLEOTIDE SEQUENCE</scope>
</reference>
<sequence>MEMNNNLHNEMDYNDDSRSTISSISANSVDTSSPCERKQKIELQIRNKTRIRADCKSELAHNFSIHKDIEHPDYKSSLNAIK</sequence>
<organism evidence="2 3">
    <name type="scientific">Nephila pilipes</name>
    <name type="common">Giant wood spider</name>
    <name type="synonym">Nephila maculata</name>
    <dbReference type="NCBI Taxonomy" id="299642"/>
    <lineage>
        <taxon>Eukaryota</taxon>
        <taxon>Metazoa</taxon>
        <taxon>Ecdysozoa</taxon>
        <taxon>Arthropoda</taxon>
        <taxon>Chelicerata</taxon>
        <taxon>Arachnida</taxon>
        <taxon>Araneae</taxon>
        <taxon>Araneomorphae</taxon>
        <taxon>Entelegynae</taxon>
        <taxon>Araneoidea</taxon>
        <taxon>Nephilidae</taxon>
        <taxon>Nephila</taxon>
    </lineage>
</organism>
<feature type="compositionally biased region" description="Basic and acidic residues" evidence="1">
    <location>
        <begin position="9"/>
        <end position="18"/>
    </location>
</feature>
<accession>A0A8X6Q016</accession>
<keyword evidence="3" id="KW-1185">Reference proteome</keyword>
<proteinExistence type="predicted"/>
<comment type="caution">
    <text evidence="2">The sequence shown here is derived from an EMBL/GenBank/DDBJ whole genome shotgun (WGS) entry which is preliminary data.</text>
</comment>
<evidence type="ECO:0000313" key="3">
    <source>
        <dbReference type="Proteomes" id="UP000887013"/>
    </source>
</evidence>
<dbReference type="EMBL" id="BMAW01075868">
    <property type="protein sequence ID" value="GFT98893.1"/>
    <property type="molecule type" value="Genomic_DNA"/>
</dbReference>
<name>A0A8X6Q016_NEPPI</name>
<feature type="region of interest" description="Disordered" evidence="1">
    <location>
        <begin position="1"/>
        <end position="35"/>
    </location>
</feature>
<evidence type="ECO:0000313" key="2">
    <source>
        <dbReference type="EMBL" id="GFT98893.1"/>
    </source>
</evidence>
<protein>
    <submittedName>
        <fullName evidence="2">Uncharacterized protein</fullName>
    </submittedName>
</protein>
<dbReference type="Proteomes" id="UP000887013">
    <property type="component" value="Unassembled WGS sequence"/>
</dbReference>
<evidence type="ECO:0000256" key="1">
    <source>
        <dbReference type="SAM" id="MobiDB-lite"/>
    </source>
</evidence>